<dbReference type="KEGG" id="ssl:SS1G_00717"/>
<protein>
    <submittedName>
        <fullName evidence="3">Uncharacterized protein</fullName>
    </submittedName>
</protein>
<evidence type="ECO:0000256" key="1">
    <source>
        <dbReference type="SAM" id="Coils"/>
    </source>
</evidence>
<gene>
    <name evidence="3" type="ORF">sscle_03g024910</name>
</gene>
<evidence type="ECO:0000313" key="3">
    <source>
        <dbReference type="EMBL" id="APA07721.1"/>
    </source>
</evidence>
<accession>A0A1D9PYG2</accession>
<feature type="compositionally biased region" description="Basic and acidic residues" evidence="2">
    <location>
        <begin position="1"/>
        <end position="10"/>
    </location>
</feature>
<name>A0A1D9PYG2_SCLS1</name>
<dbReference type="EMBL" id="CP017816">
    <property type="protein sequence ID" value="APA07721.1"/>
    <property type="molecule type" value="Genomic_DNA"/>
</dbReference>
<dbReference type="VEuPathDB" id="FungiDB:sscle_03g024910"/>
<evidence type="ECO:0000313" key="4">
    <source>
        <dbReference type="Proteomes" id="UP000177798"/>
    </source>
</evidence>
<feature type="region of interest" description="Disordered" evidence="2">
    <location>
        <begin position="1"/>
        <end position="44"/>
    </location>
</feature>
<dbReference type="AlphaFoldDB" id="A0A1D9PYG2"/>
<feature type="region of interest" description="Disordered" evidence="2">
    <location>
        <begin position="84"/>
        <end position="124"/>
    </location>
</feature>
<feature type="compositionally biased region" description="Polar residues" evidence="2">
    <location>
        <begin position="84"/>
        <end position="97"/>
    </location>
</feature>
<keyword evidence="1" id="KW-0175">Coiled coil</keyword>
<organism evidence="3 4">
    <name type="scientific">Sclerotinia sclerotiorum (strain ATCC 18683 / 1980 / Ss-1)</name>
    <name type="common">White mold</name>
    <name type="synonym">Whetzelinia sclerotiorum</name>
    <dbReference type="NCBI Taxonomy" id="665079"/>
    <lineage>
        <taxon>Eukaryota</taxon>
        <taxon>Fungi</taxon>
        <taxon>Dikarya</taxon>
        <taxon>Ascomycota</taxon>
        <taxon>Pezizomycotina</taxon>
        <taxon>Leotiomycetes</taxon>
        <taxon>Helotiales</taxon>
        <taxon>Sclerotiniaceae</taxon>
        <taxon>Sclerotinia</taxon>
    </lineage>
</organism>
<sequence length="494" mass="56196">MAPDNNKLREISPISGNGEDFEDQYLSEQNLFGLGPSGSFQTARGEVSNCMNSTKKISPNSKSFNRKQSYNWVDIKFESFDVSNHWSPTKKTSPNSKRFTRRLSSDDEEEDLPPSKRQAYDSYQGYDVKAPQQSRFSVTAGSRSPAEIERAARVAQLKNVLQLDEDVKTEMSHASPNGYESDLYNASPDQDSALFMESHQIHNLDRPDIFEVQSPPMFFHHSAFPTESRSVSVGLDDTEEKITEPPNMFSRAPSPSRTEDLIETDEDLHSKINSPVFSRQEEMFDNLSDTDSDALTKDTPLPSIEISSDDDFYSSDSSEANSSDHSKRNVNEPWNIEDRFIEVHELITATHHVMLQNHKSTETFQEQNSDQAQQIASIYSTIEILGKQARNQAEEILELRGEITKLKEENAGLARRHTELGDSLVELSEQIIHCNKQLEELRTERVSEFKQDASGVDKDEVTELKNEVARLNKEALELKRDVLKKEIEKFRNCT</sequence>
<feature type="coiled-coil region" evidence="1">
    <location>
        <begin position="389"/>
        <end position="493"/>
    </location>
</feature>
<feature type="region of interest" description="Disordered" evidence="2">
    <location>
        <begin position="265"/>
        <end position="330"/>
    </location>
</feature>
<reference evidence="4" key="1">
    <citation type="journal article" date="2017" name="Genome Biol. Evol.">
        <title>The complete genome sequence of the phytopathogenic fungus Sclerotinia sclerotiorum reveals insights into the genome architecture of broad host range pathogens.</title>
        <authorList>
            <person name="Derbyshire M."/>
            <person name="Denton-Giles M."/>
            <person name="Hegedus D."/>
            <person name="Seifbarghy S."/>
            <person name="Rollins J."/>
            <person name="van Kan J."/>
            <person name="Seidl M.F."/>
            <person name="Faino L."/>
            <person name="Mbengue M."/>
            <person name="Navaud O."/>
            <person name="Raffaele S."/>
            <person name="Hammond-Kosack K."/>
            <person name="Heard S."/>
            <person name="Oliver R."/>
        </authorList>
    </citation>
    <scope>NUCLEOTIDE SEQUENCE [LARGE SCALE GENOMIC DNA]</scope>
    <source>
        <strain evidence="4">ATCC 18683 / 1980 / Ss-1</strain>
    </source>
</reference>
<dbReference type="RefSeq" id="XP_001598628.1">
    <property type="nucleotide sequence ID" value="XM_001598578.1"/>
</dbReference>
<evidence type="ECO:0000256" key="2">
    <source>
        <dbReference type="SAM" id="MobiDB-lite"/>
    </source>
</evidence>
<dbReference type="OrthoDB" id="3532490at2759"/>
<dbReference type="Proteomes" id="UP000177798">
    <property type="component" value="Chromosome 3"/>
</dbReference>
<proteinExistence type="predicted"/>